<dbReference type="EMBL" id="BKAU01000007">
    <property type="protein sequence ID" value="GEP98748.1"/>
    <property type="molecule type" value="Genomic_DNA"/>
</dbReference>
<dbReference type="Pfam" id="PF04542">
    <property type="entry name" value="Sigma70_r2"/>
    <property type="match status" value="1"/>
</dbReference>
<dbReference type="InterPro" id="IPR014284">
    <property type="entry name" value="RNA_pol_sigma-70_dom"/>
</dbReference>
<keyword evidence="3" id="KW-0731">Sigma factor</keyword>
<name>A0A512RSS2_9BACT</name>
<dbReference type="NCBIfam" id="TIGR02937">
    <property type="entry name" value="sigma70-ECF"/>
    <property type="match status" value="1"/>
</dbReference>
<feature type="domain" description="RNA polymerase sigma-70 region 2" evidence="5">
    <location>
        <begin position="36"/>
        <end position="100"/>
    </location>
</feature>
<accession>A0A512RSS2</accession>
<dbReference type="Pfam" id="PF08281">
    <property type="entry name" value="Sigma70_r4_2"/>
    <property type="match status" value="1"/>
</dbReference>
<keyword evidence="8" id="KW-1185">Reference proteome</keyword>
<sequence length="194" mass="22400">MQNIQAIYMLDTDTKTYIDLIAEKREDDAYRFLHGQFHATLLKFASAYLKAREPAEEIVNDVLYKVWMMKANITAISNLRAYLFTAVRNASLNLLNKQKKEKQLLSTLTFEDLTTEDPESIIISMELYDCIRNAIHSLPPRCRQIYEMIRIEGLRNKDVSEKLNISVNTIDVQLAIALKKLVLAVSAFTRKEKP</sequence>
<evidence type="ECO:0000256" key="4">
    <source>
        <dbReference type="ARBA" id="ARBA00023163"/>
    </source>
</evidence>
<dbReference type="GO" id="GO:0016987">
    <property type="term" value="F:sigma factor activity"/>
    <property type="evidence" value="ECO:0007669"/>
    <property type="project" value="UniProtKB-KW"/>
</dbReference>
<dbReference type="InterPro" id="IPR013324">
    <property type="entry name" value="RNA_pol_sigma_r3/r4-like"/>
</dbReference>
<evidence type="ECO:0000256" key="2">
    <source>
        <dbReference type="ARBA" id="ARBA00023015"/>
    </source>
</evidence>
<dbReference type="PANTHER" id="PTHR43133:SF46">
    <property type="entry name" value="RNA POLYMERASE SIGMA-70 FACTOR ECF SUBFAMILY"/>
    <property type="match status" value="1"/>
</dbReference>
<evidence type="ECO:0000259" key="6">
    <source>
        <dbReference type="Pfam" id="PF08281"/>
    </source>
</evidence>
<gene>
    <name evidence="7" type="ORF">CCY01nite_50080</name>
</gene>
<organism evidence="7 8">
    <name type="scientific">Chitinophaga cymbidii</name>
    <dbReference type="NCBI Taxonomy" id="1096750"/>
    <lineage>
        <taxon>Bacteria</taxon>
        <taxon>Pseudomonadati</taxon>
        <taxon>Bacteroidota</taxon>
        <taxon>Chitinophagia</taxon>
        <taxon>Chitinophagales</taxon>
        <taxon>Chitinophagaceae</taxon>
        <taxon>Chitinophaga</taxon>
    </lineage>
</organism>
<evidence type="ECO:0000259" key="5">
    <source>
        <dbReference type="Pfam" id="PF04542"/>
    </source>
</evidence>
<feature type="domain" description="RNA polymerase sigma factor 70 region 4 type 2" evidence="6">
    <location>
        <begin position="129"/>
        <end position="181"/>
    </location>
</feature>
<proteinExistence type="inferred from homology"/>
<evidence type="ECO:0000313" key="7">
    <source>
        <dbReference type="EMBL" id="GEP98748.1"/>
    </source>
</evidence>
<evidence type="ECO:0000256" key="3">
    <source>
        <dbReference type="ARBA" id="ARBA00023082"/>
    </source>
</evidence>
<dbReference type="GO" id="GO:0003677">
    <property type="term" value="F:DNA binding"/>
    <property type="evidence" value="ECO:0007669"/>
    <property type="project" value="InterPro"/>
</dbReference>
<dbReference type="InterPro" id="IPR007627">
    <property type="entry name" value="RNA_pol_sigma70_r2"/>
</dbReference>
<dbReference type="InterPro" id="IPR014327">
    <property type="entry name" value="RNA_pol_sigma70_bacteroid"/>
</dbReference>
<dbReference type="PANTHER" id="PTHR43133">
    <property type="entry name" value="RNA POLYMERASE ECF-TYPE SIGMA FACTO"/>
    <property type="match status" value="1"/>
</dbReference>
<dbReference type="InterPro" id="IPR036388">
    <property type="entry name" value="WH-like_DNA-bd_sf"/>
</dbReference>
<evidence type="ECO:0000313" key="8">
    <source>
        <dbReference type="Proteomes" id="UP000321436"/>
    </source>
</evidence>
<comment type="similarity">
    <text evidence="1">Belongs to the sigma-70 factor family. ECF subfamily.</text>
</comment>
<dbReference type="GO" id="GO:0006352">
    <property type="term" value="P:DNA-templated transcription initiation"/>
    <property type="evidence" value="ECO:0007669"/>
    <property type="project" value="InterPro"/>
</dbReference>
<evidence type="ECO:0000256" key="1">
    <source>
        <dbReference type="ARBA" id="ARBA00010641"/>
    </source>
</evidence>
<evidence type="ECO:0008006" key="9">
    <source>
        <dbReference type="Google" id="ProtNLM"/>
    </source>
</evidence>
<dbReference type="InterPro" id="IPR039425">
    <property type="entry name" value="RNA_pol_sigma-70-like"/>
</dbReference>
<dbReference type="SUPFAM" id="SSF88659">
    <property type="entry name" value="Sigma3 and sigma4 domains of RNA polymerase sigma factors"/>
    <property type="match status" value="1"/>
</dbReference>
<dbReference type="Gene3D" id="1.10.1740.10">
    <property type="match status" value="1"/>
</dbReference>
<protein>
    <recommendedName>
        <fullName evidence="9">DNA-directed RNA polymerase sigma-70 factor</fullName>
    </recommendedName>
</protein>
<reference evidence="7 8" key="1">
    <citation type="submission" date="2019-07" db="EMBL/GenBank/DDBJ databases">
        <title>Whole genome shotgun sequence of Chitinophaga cymbidii NBRC 109752.</title>
        <authorList>
            <person name="Hosoyama A."/>
            <person name="Uohara A."/>
            <person name="Ohji S."/>
            <person name="Ichikawa N."/>
        </authorList>
    </citation>
    <scope>NUCLEOTIDE SEQUENCE [LARGE SCALE GENOMIC DNA]</scope>
    <source>
        <strain evidence="7 8">NBRC 109752</strain>
    </source>
</reference>
<dbReference type="SUPFAM" id="SSF88946">
    <property type="entry name" value="Sigma2 domain of RNA polymerase sigma factors"/>
    <property type="match status" value="1"/>
</dbReference>
<dbReference type="InterPro" id="IPR013249">
    <property type="entry name" value="RNA_pol_sigma70_r4_t2"/>
</dbReference>
<keyword evidence="4" id="KW-0804">Transcription</keyword>
<dbReference type="Gene3D" id="1.10.10.10">
    <property type="entry name" value="Winged helix-like DNA-binding domain superfamily/Winged helix DNA-binding domain"/>
    <property type="match status" value="1"/>
</dbReference>
<dbReference type="Proteomes" id="UP000321436">
    <property type="component" value="Unassembled WGS sequence"/>
</dbReference>
<comment type="caution">
    <text evidence="7">The sequence shown here is derived from an EMBL/GenBank/DDBJ whole genome shotgun (WGS) entry which is preliminary data.</text>
</comment>
<dbReference type="InterPro" id="IPR013325">
    <property type="entry name" value="RNA_pol_sigma_r2"/>
</dbReference>
<keyword evidence="2" id="KW-0805">Transcription regulation</keyword>
<dbReference type="NCBIfam" id="TIGR02985">
    <property type="entry name" value="Sig70_bacteroi1"/>
    <property type="match status" value="1"/>
</dbReference>
<dbReference type="AlphaFoldDB" id="A0A512RSS2"/>